<dbReference type="GO" id="GO:0016491">
    <property type="term" value="F:oxidoreductase activity"/>
    <property type="evidence" value="ECO:0007669"/>
    <property type="project" value="InterPro"/>
</dbReference>
<dbReference type="Pfam" id="PF02915">
    <property type="entry name" value="Rubrerythrin"/>
    <property type="match status" value="1"/>
</dbReference>
<feature type="domain" description="Rubrerythrin diiron-binding" evidence="1">
    <location>
        <begin position="8"/>
        <end position="66"/>
    </location>
</feature>
<evidence type="ECO:0000313" key="2">
    <source>
        <dbReference type="EMBL" id="HEH31263.1"/>
    </source>
</evidence>
<dbReference type="InterPro" id="IPR003251">
    <property type="entry name" value="Rr_diiron-bd_dom"/>
</dbReference>
<dbReference type="AlphaFoldDB" id="A0A7J2TAE9"/>
<organism evidence="2">
    <name type="scientific">Ignisphaera aggregans</name>
    <dbReference type="NCBI Taxonomy" id="334771"/>
    <lineage>
        <taxon>Archaea</taxon>
        <taxon>Thermoproteota</taxon>
        <taxon>Thermoprotei</taxon>
        <taxon>Desulfurococcales</taxon>
        <taxon>Desulfurococcaceae</taxon>
        <taxon>Ignisphaera</taxon>
    </lineage>
</organism>
<dbReference type="EMBL" id="DSLL01000033">
    <property type="protein sequence ID" value="HEH31263.1"/>
    <property type="molecule type" value="Genomic_DNA"/>
</dbReference>
<comment type="caution">
    <text evidence="2">The sequence shown here is derived from an EMBL/GenBank/DDBJ whole genome shotgun (WGS) entry which is preliminary data.</text>
</comment>
<evidence type="ECO:0000313" key="3">
    <source>
        <dbReference type="EMBL" id="HHQ51041.1"/>
    </source>
</evidence>
<protein>
    <recommendedName>
        <fullName evidence="1">Rubrerythrin diiron-binding domain-containing protein</fullName>
    </recommendedName>
</protein>
<dbReference type="InterPro" id="IPR009078">
    <property type="entry name" value="Ferritin-like_SF"/>
</dbReference>
<reference evidence="2" key="1">
    <citation type="journal article" date="2020" name="mSystems">
        <title>Genome- and Community-Level Interaction Insights into Carbon Utilization and Element Cycling Functions of Hydrothermarchaeota in Hydrothermal Sediment.</title>
        <authorList>
            <person name="Zhou Z."/>
            <person name="Liu Y."/>
            <person name="Xu W."/>
            <person name="Pan J."/>
            <person name="Luo Z.H."/>
            <person name="Li M."/>
        </authorList>
    </citation>
    <scope>NUCLEOTIDE SEQUENCE [LARGE SCALE GENOMIC DNA]</scope>
    <source>
        <strain evidence="3">SpSt-1105</strain>
        <strain evidence="2">SpSt-27</strain>
    </source>
</reference>
<dbReference type="SUPFAM" id="SSF47240">
    <property type="entry name" value="Ferritin-like"/>
    <property type="match status" value="1"/>
</dbReference>
<sequence>MDPELLKKILKCSIELEKKVAMVYINLSKKVSDPAIKVLFEAIALESDKHAVILERIVELSNLMSQSVSCREFLGSLYIDLEQVEGYLNTKIQLDLEELRKLLESLVIVEGFVCEETYHKLLMPLIKDFVSEGNFVSMLIDKIILDEKFHEETVKSVLSFLQLRATKKS</sequence>
<dbReference type="Gene3D" id="1.20.1260.10">
    <property type="match status" value="1"/>
</dbReference>
<accession>A0A7J2TAE9</accession>
<evidence type="ECO:0000259" key="1">
    <source>
        <dbReference type="Pfam" id="PF02915"/>
    </source>
</evidence>
<gene>
    <name evidence="3" type="ORF">ENM66_06810</name>
    <name evidence="2" type="ORF">ENP99_04025</name>
</gene>
<proteinExistence type="predicted"/>
<dbReference type="EMBL" id="DRYQ01000096">
    <property type="protein sequence ID" value="HHQ51041.1"/>
    <property type="molecule type" value="Genomic_DNA"/>
</dbReference>
<name>A0A7J2TAE9_9CREN</name>
<dbReference type="GO" id="GO:0046872">
    <property type="term" value="F:metal ion binding"/>
    <property type="evidence" value="ECO:0007669"/>
    <property type="project" value="InterPro"/>
</dbReference>
<dbReference type="InterPro" id="IPR012347">
    <property type="entry name" value="Ferritin-like"/>
</dbReference>